<evidence type="ECO:0000313" key="2">
    <source>
        <dbReference type="EMBL" id="QUS58798.1"/>
    </source>
</evidence>
<feature type="transmembrane region" description="Helical" evidence="1">
    <location>
        <begin position="262"/>
        <end position="281"/>
    </location>
</feature>
<proteinExistence type="predicted"/>
<dbReference type="Pfam" id="PF05940">
    <property type="entry name" value="NnrS"/>
    <property type="match status" value="1"/>
</dbReference>
<keyword evidence="2" id="KW-0614">Plasmid</keyword>
<feature type="transmembrane region" description="Helical" evidence="1">
    <location>
        <begin position="239"/>
        <end position="256"/>
    </location>
</feature>
<evidence type="ECO:0000256" key="1">
    <source>
        <dbReference type="SAM" id="Phobius"/>
    </source>
</evidence>
<organism evidence="2 3">
    <name type="scientific">Pseudovibrio brasiliensis</name>
    <dbReference type="NCBI Taxonomy" id="1898042"/>
    <lineage>
        <taxon>Bacteria</taxon>
        <taxon>Pseudomonadati</taxon>
        <taxon>Pseudomonadota</taxon>
        <taxon>Alphaproteobacteria</taxon>
        <taxon>Hyphomicrobiales</taxon>
        <taxon>Stappiaceae</taxon>
        <taxon>Pseudovibrio</taxon>
    </lineage>
</organism>
<keyword evidence="3" id="KW-1185">Reference proteome</keyword>
<evidence type="ECO:0000313" key="3">
    <source>
        <dbReference type="Proteomes" id="UP000680706"/>
    </source>
</evidence>
<feature type="transmembrane region" description="Helical" evidence="1">
    <location>
        <begin position="82"/>
        <end position="99"/>
    </location>
</feature>
<dbReference type="EMBL" id="CP074128">
    <property type="protein sequence ID" value="QUS58798.1"/>
    <property type="molecule type" value="Genomic_DNA"/>
</dbReference>
<dbReference type="RefSeq" id="WP_075697689.1">
    <property type="nucleotide sequence ID" value="NZ_CP074128.1"/>
</dbReference>
<feature type="transmembrane region" description="Helical" evidence="1">
    <location>
        <begin position="111"/>
        <end position="131"/>
    </location>
</feature>
<name>A0ABX8AW15_9HYPH</name>
<reference evidence="2 3" key="1">
    <citation type="journal article" date="2021" name="Angew. Chem. Int. Ed. Engl.">
        <title>A novel family of nonribosomal peptides modulate collective behavior in Pseudovibrio bacteria isolated from marine sponges.</title>
        <authorList>
            <person name="Ioca L.P."/>
            <person name="Dai Y."/>
            <person name="Kunakom S."/>
            <person name="Diaz-Espinosa J."/>
            <person name="Krunic A."/>
            <person name="Crnkovic C.M."/>
            <person name="Orjala J."/>
            <person name="Sanchez L.M."/>
            <person name="Ferreira A.G."/>
            <person name="Berlinck R.G.S."/>
            <person name="Eustaquio A.S."/>
        </authorList>
    </citation>
    <scope>NUCLEOTIDE SEQUENCE [LARGE SCALE GENOMIC DNA]</scope>
    <source>
        <strain evidence="2 3">Ab134</strain>
        <plasmid evidence="2 3">pAb134-02</plasmid>
    </source>
</reference>
<keyword evidence="1" id="KW-0472">Membrane</keyword>
<keyword evidence="1" id="KW-1133">Transmembrane helix</keyword>
<accession>A0ABX8AW15</accession>
<feature type="transmembrane region" description="Helical" evidence="1">
    <location>
        <begin position="321"/>
        <end position="340"/>
    </location>
</feature>
<dbReference type="Proteomes" id="UP000680706">
    <property type="component" value="Plasmid pAb134-02"/>
</dbReference>
<feature type="transmembrane region" description="Helical" evidence="1">
    <location>
        <begin position="43"/>
        <end position="66"/>
    </location>
</feature>
<keyword evidence="1" id="KW-0812">Transmembrane</keyword>
<feature type="transmembrane region" description="Helical" evidence="1">
    <location>
        <begin position="361"/>
        <end position="380"/>
    </location>
</feature>
<feature type="transmembrane region" description="Helical" evidence="1">
    <location>
        <begin position="293"/>
        <end position="315"/>
    </location>
</feature>
<feature type="transmembrane region" description="Helical" evidence="1">
    <location>
        <begin position="197"/>
        <end position="218"/>
    </location>
</feature>
<dbReference type="InterPro" id="IPR010266">
    <property type="entry name" value="NnrS"/>
</dbReference>
<feature type="transmembrane region" description="Helical" evidence="1">
    <location>
        <begin position="137"/>
        <end position="158"/>
    </location>
</feature>
<feature type="transmembrane region" description="Helical" evidence="1">
    <location>
        <begin position="386"/>
        <end position="407"/>
    </location>
</feature>
<geneLocation type="plasmid" evidence="2 3">
    <name>pAb134-02</name>
</geneLocation>
<sequence>MSGAKPTPTETEDMQQTHTMPNLPGAKLGFSWEAFLSLGFRPFYIAGAAYAAISVPLWVASIIGFVDINGPLDGVLWHSHELIFGFAVAILIGFLYTAVQNWTGRKTPNGLVLGGLLGMWLAARVLLFVGSGPLGSLGQIIDLLFLPLAALGIAIPLYQAKNTRNYFTVALLLVLAVGNGLFHAIALDMISYDGADVFLWAVDVFAIFITVIGGRIIPLFTNNALGVRRAVRSQRLEDIIGLGMLLLLVSDIYYGMTYEAATVRAVGLLVLAGLHFFKIGLWQPQITWGKPILWILPVSYAWLPIALLLRAGALLDMPWDQVLAVHAITVGSMAGMMLAMMTRSALGHSGRPLVPTWVEIAIYYLIVASAAARVFGILLYPEGYFVVLGVSALCWVGAFGLFTGRYWGIVTRPRF</sequence>
<gene>
    <name evidence="2" type="ORF">KGB56_25705</name>
</gene>
<feature type="transmembrane region" description="Helical" evidence="1">
    <location>
        <begin position="165"/>
        <end position="185"/>
    </location>
</feature>
<protein>
    <submittedName>
        <fullName evidence="2">NnrS family protein</fullName>
    </submittedName>
</protein>